<keyword evidence="3 6" id="KW-0812">Transmembrane</keyword>
<feature type="transmembrane region" description="Helical" evidence="6">
    <location>
        <begin position="280"/>
        <end position="305"/>
    </location>
</feature>
<dbReference type="InterPro" id="IPR003841">
    <property type="entry name" value="Na/Pi_transpt"/>
</dbReference>
<feature type="transmembrane region" description="Helical" evidence="6">
    <location>
        <begin position="239"/>
        <end position="260"/>
    </location>
</feature>
<dbReference type="PANTHER" id="PTHR10010">
    <property type="entry name" value="SOLUTE CARRIER FAMILY 34 SODIUM PHOSPHATE , MEMBER 2-RELATED"/>
    <property type="match status" value="1"/>
</dbReference>
<evidence type="ECO:0000256" key="4">
    <source>
        <dbReference type="ARBA" id="ARBA00022989"/>
    </source>
</evidence>
<gene>
    <name evidence="7" type="ORF">HNQ41_002136</name>
</gene>
<feature type="transmembrane region" description="Helical" evidence="6">
    <location>
        <begin position="6"/>
        <end position="27"/>
    </location>
</feature>
<evidence type="ECO:0000313" key="7">
    <source>
        <dbReference type="EMBL" id="MBB5173946.1"/>
    </source>
</evidence>
<organism evidence="7 8">
    <name type="scientific">Texcoconibacillus texcoconensis</name>
    <dbReference type="NCBI Taxonomy" id="1095777"/>
    <lineage>
        <taxon>Bacteria</taxon>
        <taxon>Bacillati</taxon>
        <taxon>Bacillota</taxon>
        <taxon>Bacilli</taxon>
        <taxon>Bacillales</taxon>
        <taxon>Bacillaceae</taxon>
        <taxon>Texcoconibacillus</taxon>
    </lineage>
</organism>
<sequence>MNELFSQFVIFLSIFLFGMFVMRQGLVNMQEHHASKWLEQLVDKPWKGLLVGTIVTSLLQSSSAVIIISVGLVAAKMIPFSGAVGVILGANIGTSVTLEILAVDFTFFIIPLLLIGVPLLFFQRRAFFCLGCVCFGLASIFIAMKGFESLAAPLSSLHTIYDALAMTKESHLLGISVGALVTAVIQSSTATTAVAMSFVNEHLFTLQTGVAIMLGANIGTCITVWLATIGGTIDMKRVAYAHIWVNIFGAVLFFPFIEVFSDWIAQTSSSPSQQLAHASLVYNAITSLVLLPFVNPFIRGIHWLYKGKKK</sequence>
<comment type="caution">
    <text evidence="7">The sequence shown here is derived from an EMBL/GenBank/DDBJ whole genome shotgun (WGS) entry which is preliminary data.</text>
</comment>
<evidence type="ECO:0000313" key="8">
    <source>
        <dbReference type="Proteomes" id="UP000551878"/>
    </source>
</evidence>
<dbReference type="RefSeq" id="WP_184664378.1">
    <property type="nucleotide sequence ID" value="NZ_JACHHB010000009.1"/>
</dbReference>
<evidence type="ECO:0000256" key="1">
    <source>
        <dbReference type="ARBA" id="ARBA00004651"/>
    </source>
</evidence>
<dbReference type="GO" id="GO:0005436">
    <property type="term" value="F:sodium:phosphate symporter activity"/>
    <property type="evidence" value="ECO:0007669"/>
    <property type="project" value="InterPro"/>
</dbReference>
<name>A0A840QR59_9BACI</name>
<evidence type="ECO:0000256" key="6">
    <source>
        <dbReference type="SAM" id="Phobius"/>
    </source>
</evidence>
<feature type="transmembrane region" description="Helical" evidence="6">
    <location>
        <begin position="95"/>
        <end position="120"/>
    </location>
</feature>
<feature type="transmembrane region" description="Helical" evidence="6">
    <location>
        <begin position="204"/>
        <end position="227"/>
    </location>
</feature>
<evidence type="ECO:0000256" key="2">
    <source>
        <dbReference type="ARBA" id="ARBA00022475"/>
    </source>
</evidence>
<dbReference type="Pfam" id="PF02690">
    <property type="entry name" value="Na_Pi_cotrans"/>
    <property type="match status" value="2"/>
</dbReference>
<accession>A0A840QR59</accession>
<keyword evidence="8" id="KW-1185">Reference proteome</keyword>
<feature type="transmembrane region" description="Helical" evidence="6">
    <location>
        <begin position="127"/>
        <end position="147"/>
    </location>
</feature>
<proteinExistence type="predicted"/>
<reference evidence="7 8" key="1">
    <citation type="submission" date="2020-08" db="EMBL/GenBank/DDBJ databases">
        <title>Genomic Encyclopedia of Type Strains, Phase IV (KMG-IV): sequencing the most valuable type-strain genomes for metagenomic binning, comparative biology and taxonomic classification.</title>
        <authorList>
            <person name="Goeker M."/>
        </authorList>
    </citation>
    <scope>NUCLEOTIDE SEQUENCE [LARGE SCALE GENOMIC DNA]</scope>
    <source>
        <strain evidence="7 8">DSM 24696</strain>
    </source>
</reference>
<dbReference type="AlphaFoldDB" id="A0A840QR59"/>
<dbReference type="PANTHER" id="PTHR10010:SF46">
    <property type="entry name" value="SODIUM-DEPENDENT PHOSPHATE TRANSPORT PROTEIN 2B"/>
    <property type="match status" value="1"/>
</dbReference>
<protein>
    <submittedName>
        <fullName evidence="7">Phosphate:Na+ symporter</fullName>
    </submittedName>
</protein>
<evidence type="ECO:0000256" key="5">
    <source>
        <dbReference type="ARBA" id="ARBA00023136"/>
    </source>
</evidence>
<dbReference type="InterPro" id="IPR004633">
    <property type="entry name" value="NaPi_cotrn-rel/YqeW-like"/>
</dbReference>
<dbReference type="Proteomes" id="UP000551878">
    <property type="component" value="Unassembled WGS sequence"/>
</dbReference>
<dbReference type="NCBIfam" id="TIGR00704">
    <property type="entry name" value="NaPi_cotrn_rel"/>
    <property type="match status" value="1"/>
</dbReference>
<feature type="transmembrane region" description="Helical" evidence="6">
    <location>
        <begin position="48"/>
        <end position="75"/>
    </location>
</feature>
<comment type="subcellular location">
    <subcellularLocation>
        <location evidence="1">Cell membrane</location>
        <topology evidence="1">Multi-pass membrane protein</topology>
    </subcellularLocation>
</comment>
<dbReference type="GO" id="GO:0005886">
    <property type="term" value="C:plasma membrane"/>
    <property type="evidence" value="ECO:0007669"/>
    <property type="project" value="UniProtKB-SubCell"/>
</dbReference>
<dbReference type="GO" id="GO:0044341">
    <property type="term" value="P:sodium-dependent phosphate transport"/>
    <property type="evidence" value="ECO:0007669"/>
    <property type="project" value="InterPro"/>
</dbReference>
<evidence type="ECO:0000256" key="3">
    <source>
        <dbReference type="ARBA" id="ARBA00022692"/>
    </source>
</evidence>
<keyword evidence="4 6" id="KW-1133">Transmembrane helix</keyword>
<dbReference type="EMBL" id="JACHHB010000009">
    <property type="protein sequence ID" value="MBB5173946.1"/>
    <property type="molecule type" value="Genomic_DNA"/>
</dbReference>
<keyword evidence="2" id="KW-1003">Cell membrane</keyword>
<dbReference type="NCBIfam" id="NF037997">
    <property type="entry name" value="Na_Pi_symport"/>
    <property type="match status" value="1"/>
</dbReference>
<keyword evidence="5 6" id="KW-0472">Membrane</keyword>